<proteinExistence type="predicted"/>
<evidence type="ECO:0000313" key="3">
    <source>
        <dbReference type="Proteomes" id="UP001151760"/>
    </source>
</evidence>
<evidence type="ECO:0000313" key="2">
    <source>
        <dbReference type="EMBL" id="GJT91967.1"/>
    </source>
</evidence>
<feature type="compositionally biased region" description="Gly residues" evidence="1">
    <location>
        <begin position="97"/>
        <end position="117"/>
    </location>
</feature>
<feature type="region of interest" description="Disordered" evidence="1">
    <location>
        <begin position="84"/>
        <end position="125"/>
    </location>
</feature>
<dbReference type="Proteomes" id="UP001151760">
    <property type="component" value="Unassembled WGS sequence"/>
</dbReference>
<reference evidence="2" key="1">
    <citation type="journal article" date="2022" name="Int. J. Mol. Sci.">
        <title>Draft Genome of Tanacetum Coccineum: Genomic Comparison of Closely Related Tanacetum-Family Plants.</title>
        <authorList>
            <person name="Yamashiro T."/>
            <person name="Shiraishi A."/>
            <person name="Nakayama K."/>
            <person name="Satake H."/>
        </authorList>
    </citation>
    <scope>NUCLEOTIDE SEQUENCE</scope>
</reference>
<accession>A0ABQ5HVS5</accession>
<keyword evidence="3" id="KW-1185">Reference proteome</keyword>
<protein>
    <recommendedName>
        <fullName evidence="4">Reverse transcriptase domain-containing protein</fullName>
    </recommendedName>
</protein>
<organism evidence="2 3">
    <name type="scientific">Tanacetum coccineum</name>
    <dbReference type="NCBI Taxonomy" id="301880"/>
    <lineage>
        <taxon>Eukaryota</taxon>
        <taxon>Viridiplantae</taxon>
        <taxon>Streptophyta</taxon>
        <taxon>Embryophyta</taxon>
        <taxon>Tracheophyta</taxon>
        <taxon>Spermatophyta</taxon>
        <taxon>Magnoliopsida</taxon>
        <taxon>eudicotyledons</taxon>
        <taxon>Gunneridae</taxon>
        <taxon>Pentapetalae</taxon>
        <taxon>asterids</taxon>
        <taxon>campanulids</taxon>
        <taxon>Asterales</taxon>
        <taxon>Asteraceae</taxon>
        <taxon>Asteroideae</taxon>
        <taxon>Anthemideae</taxon>
        <taxon>Anthemidinae</taxon>
        <taxon>Tanacetum</taxon>
    </lineage>
</organism>
<evidence type="ECO:0000256" key="1">
    <source>
        <dbReference type="SAM" id="MobiDB-lite"/>
    </source>
</evidence>
<evidence type="ECO:0008006" key="4">
    <source>
        <dbReference type="Google" id="ProtNLM"/>
    </source>
</evidence>
<reference evidence="2" key="2">
    <citation type="submission" date="2022-01" db="EMBL/GenBank/DDBJ databases">
        <authorList>
            <person name="Yamashiro T."/>
            <person name="Shiraishi A."/>
            <person name="Satake H."/>
            <person name="Nakayama K."/>
        </authorList>
    </citation>
    <scope>NUCLEOTIDE SEQUENCE</scope>
</reference>
<sequence>MWFPRLISLMIPLQRIEDIETGHKELEARSLIAGGERASLLKLVNMTITRFGMTSEAIEELVNRRLEEVLAAYKATCAANALEAKSQSQNGSDNNNGNGGNGNGGDGNGGDGNGGNGNPNDNNRSVRPVAQEYTYHDFMKCQPLNFKGTEGVNSHKRTVGTEAAFSMSWRELMKLMAEVYCPRNEIQKMESELWNLTVKNNDLVAYT</sequence>
<comment type="caution">
    <text evidence="2">The sequence shown here is derived from an EMBL/GenBank/DDBJ whole genome shotgun (WGS) entry which is preliminary data.</text>
</comment>
<name>A0ABQ5HVS5_9ASTR</name>
<gene>
    <name evidence="2" type="ORF">Tco_1080812</name>
</gene>
<dbReference type="EMBL" id="BQNB010020066">
    <property type="protein sequence ID" value="GJT91967.1"/>
    <property type="molecule type" value="Genomic_DNA"/>
</dbReference>